<name>A0A9W9ZSH4_9CNID</name>
<sequence length="103" mass="11796">MFLERQTINEQPISPECRLAICLYRLSRGDYFYTISEMVGLGVSTVSTIVNEVSEAIVDNMWQDCVNVHMPQSQAEFKKRFWIWTSYGSFLSPGGQLMAATFQ</sequence>
<dbReference type="OrthoDB" id="5962804at2759"/>
<accession>A0A9W9ZSH4</accession>
<comment type="caution">
    <text evidence="1">The sequence shown here is derived from an EMBL/GenBank/DDBJ whole genome shotgun (WGS) entry which is preliminary data.</text>
</comment>
<evidence type="ECO:0000313" key="1">
    <source>
        <dbReference type="EMBL" id="KAJ7385149.1"/>
    </source>
</evidence>
<dbReference type="AlphaFoldDB" id="A0A9W9ZSH4"/>
<dbReference type="Proteomes" id="UP001163046">
    <property type="component" value="Unassembled WGS sequence"/>
</dbReference>
<proteinExistence type="predicted"/>
<dbReference type="EMBL" id="MU825882">
    <property type="protein sequence ID" value="KAJ7385149.1"/>
    <property type="molecule type" value="Genomic_DNA"/>
</dbReference>
<evidence type="ECO:0000313" key="2">
    <source>
        <dbReference type="Proteomes" id="UP001163046"/>
    </source>
</evidence>
<evidence type="ECO:0008006" key="3">
    <source>
        <dbReference type="Google" id="ProtNLM"/>
    </source>
</evidence>
<gene>
    <name evidence="1" type="ORF">OS493_017524</name>
</gene>
<reference evidence="1" key="1">
    <citation type="submission" date="2023-01" db="EMBL/GenBank/DDBJ databases">
        <title>Genome assembly of the deep-sea coral Lophelia pertusa.</title>
        <authorList>
            <person name="Herrera S."/>
            <person name="Cordes E."/>
        </authorList>
    </citation>
    <scope>NUCLEOTIDE SEQUENCE</scope>
    <source>
        <strain evidence="1">USNM1676648</strain>
        <tissue evidence="1">Polyp</tissue>
    </source>
</reference>
<organism evidence="1 2">
    <name type="scientific">Desmophyllum pertusum</name>
    <dbReference type="NCBI Taxonomy" id="174260"/>
    <lineage>
        <taxon>Eukaryota</taxon>
        <taxon>Metazoa</taxon>
        <taxon>Cnidaria</taxon>
        <taxon>Anthozoa</taxon>
        <taxon>Hexacorallia</taxon>
        <taxon>Scleractinia</taxon>
        <taxon>Caryophylliina</taxon>
        <taxon>Caryophylliidae</taxon>
        <taxon>Desmophyllum</taxon>
    </lineage>
</organism>
<protein>
    <recommendedName>
        <fullName evidence="3">Transposase Helix-turn-helix domain-containing protein</fullName>
    </recommendedName>
</protein>
<keyword evidence="2" id="KW-1185">Reference proteome</keyword>